<dbReference type="AlphaFoldDB" id="A0A419PYH4"/>
<gene>
    <name evidence="2" type="ORF">CSKR_109424</name>
</gene>
<keyword evidence="3" id="KW-1185">Reference proteome</keyword>
<proteinExistence type="predicted"/>
<dbReference type="EMBL" id="NIRI02000013">
    <property type="protein sequence ID" value="KAG5453004.1"/>
    <property type="molecule type" value="Genomic_DNA"/>
</dbReference>
<feature type="compositionally biased region" description="Basic and acidic residues" evidence="1">
    <location>
        <begin position="235"/>
        <end position="250"/>
    </location>
</feature>
<name>A0A419PYH4_CLOSI</name>
<feature type="region of interest" description="Disordered" evidence="1">
    <location>
        <begin position="226"/>
        <end position="300"/>
    </location>
</feature>
<protein>
    <submittedName>
        <fullName evidence="2">Uncharacterized protein</fullName>
    </submittedName>
</protein>
<dbReference type="OrthoDB" id="6311984at2759"/>
<evidence type="ECO:0000313" key="2">
    <source>
        <dbReference type="EMBL" id="KAG5453004.1"/>
    </source>
</evidence>
<dbReference type="InParanoid" id="A0A419PYH4"/>
<reference evidence="2 3" key="2">
    <citation type="journal article" date="2021" name="Genomics">
        <title>High-quality reference genome for Clonorchis sinensis.</title>
        <authorList>
            <person name="Young N.D."/>
            <person name="Stroehlein A.J."/>
            <person name="Kinkar L."/>
            <person name="Wang T."/>
            <person name="Sohn W.M."/>
            <person name="Chang B.C.H."/>
            <person name="Kaur P."/>
            <person name="Weisz D."/>
            <person name="Dudchenko O."/>
            <person name="Aiden E.L."/>
            <person name="Korhonen P.K."/>
            <person name="Gasser R.B."/>
        </authorList>
    </citation>
    <scope>NUCLEOTIDE SEQUENCE [LARGE SCALE GENOMIC DNA]</scope>
    <source>
        <strain evidence="2">Cs-k2</strain>
    </source>
</reference>
<evidence type="ECO:0000256" key="1">
    <source>
        <dbReference type="SAM" id="MobiDB-lite"/>
    </source>
</evidence>
<reference evidence="2 3" key="1">
    <citation type="journal article" date="2018" name="Biotechnol. Adv.">
        <title>Improved genomic resources and new bioinformatic workflow for the carcinogenic parasite Clonorchis sinensis: Biotechnological implications.</title>
        <authorList>
            <person name="Wang D."/>
            <person name="Korhonen P.K."/>
            <person name="Gasser R.B."/>
            <person name="Young N.D."/>
        </authorList>
    </citation>
    <scope>NUCLEOTIDE SEQUENCE [LARGE SCALE GENOMIC DNA]</scope>
    <source>
        <strain evidence="2">Cs-k2</strain>
    </source>
</reference>
<accession>A0A419PYH4</accession>
<organism evidence="2 3">
    <name type="scientific">Clonorchis sinensis</name>
    <name type="common">Chinese liver fluke</name>
    <dbReference type="NCBI Taxonomy" id="79923"/>
    <lineage>
        <taxon>Eukaryota</taxon>
        <taxon>Metazoa</taxon>
        <taxon>Spiralia</taxon>
        <taxon>Lophotrochozoa</taxon>
        <taxon>Platyhelminthes</taxon>
        <taxon>Trematoda</taxon>
        <taxon>Digenea</taxon>
        <taxon>Opisthorchiida</taxon>
        <taxon>Opisthorchiata</taxon>
        <taxon>Opisthorchiidae</taxon>
        <taxon>Clonorchis</taxon>
    </lineage>
</organism>
<feature type="region of interest" description="Disordered" evidence="1">
    <location>
        <begin position="37"/>
        <end position="73"/>
    </location>
</feature>
<dbReference type="Proteomes" id="UP000286415">
    <property type="component" value="Unassembled WGS sequence"/>
</dbReference>
<feature type="compositionally biased region" description="Basic and acidic residues" evidence="1">
    <location>
        <begin position="64"/>
        <end position="73"/>
    </location>
</feature>
<sequence>MIVLIQPNEMHLCVVAILGGLLCSHVLGNLQLDPFQNDQAGHSPNELPLNGETESPAVANADDQNTHPEEEHTGEVNDVALKLSAQSIAGSQEKTKFSLPKKPASNLQGSSIHHAGVFIEPVQGRERNFRKPLERSTADGLSGDMEVKYTPKCPCTYKELKVMLSVMRNAEYVLEDILLFLERSRKLEKTVSNLLKSVDRTLRVHVCNPQLNLFEKDQTDLHSNKIIHISKKSPSNKETDPTKSEDDNFKQGDQPTPKHPGAAEKLSAKFSANSVEQNKSTTQNITEADLQNPGMQNSRGIIGRRWKPKFEVLGKPTKPEFPSNHPDVEQPAECPCTYDKLKVMRRTLRNAEYVLEDVMLHLKRTRKLEKIVSDLLNSMDRTLRGNTWPM</sequence>
<evidence type="ECO:0000313" key="3">
    <source>
        <dbReference type="Proteomes" id="UP000286415"/>
    </source>
</evidence>
<feature type="compositionally biased region" description="Polar residues" evidence="1">
    <location>
        <begin position="270"/>
        <end position="286"/>
    </location>
</feature>
<comment type="caution">
    <text evidence="2">The sequence shown here is derived from an EMBL/GenBank/DDBJ whole genome shotgun (WGS) entry which is preliminary data.</text>
</comment>